<reference evidence="4" key="1">
    <citation type="submission" date="2015-09" db="EMBL/GenBank/DDBJ databases">
        <title>Prevalence of NDMs in South Africa.</title>
        <authorList>
            <person name="Osei Sekyere J."/>
            <person name="Govinden U."/>
            <person name="Essack S."/>
            <person name="Haldorsen B."/>
            <person name="Samuelsen O."/>
            <person name="Aasnaes B."/>
            <person name="Sundsfjord A."/>
        </authorList>
    </citation>
    <scope>NUCLEOTIDE SEQUENCE [LARGE SCALE GENOMIC DNA]</scope>
    <source>
        <strain evidence="4">ST62:944112508</strain>
    </source>
</reference>
<protein>
    <submittedName>
        <fullName evidence="2">Acid-resistance protein</fullName>
    </submittedName>
</protein>
<dbReference type="Proteomes" id="UP000050520">
    <property type="component" value="Unassembled WGS sequence"/>
</dbReference>
<dbReference type="PANTHER" id="PTHR34989:SF1">
    <property type="entry name" value="PROTEIN HDED"/>
    <property type="match status" value="1"/>
</dbReference>
<feature type="transmembrane region" description="Helical" evidence="1">
    <location>
        <begin position="81"/>
        <end position="102"/>
    </location>
</feature>
<dbReference type="RefSeq" id="WP_003845975.1">
    <property type="nucleotide sequence ID" value="NZ_CABDWZ010000001.1"/>
</dbReference>
<accession>A0A0N8LVC2</accession>
<dbReference type="Pfam" id="PF03729">
    <property type="entry name" value="DUF308"/>
    <property type="match status" value="1"/>
</dbReference>
<dbReference type="EMBL" id="DACSXJ010000052">
    <property type="protein sequence ID" value="HAT3900306.1"/>
    <property type="molecule type" value="Genomic_DNA"/>
</dbReference>
<dbReference type="Proteomes" id="UP000855471">
    <property type="component" value="Unassembled WGS sequence"/>
</dbReference>
<evidence type="ECO:0000313" key="3">
    <source>
        <dbReference type="EMBL" id="KPR53731.1"/>
    </source>
</evidence>
<reference evidence="3 4" key="2">
    <citation type="journal article" date="2017" name="PLoS ONE">
        <title>Genomic and phenotypic characterisation of fluoroquinolone resistance mechanisms in Enterobacteriaceae in Durban, South Africa.</title>
        <authorList>
            <person name="Osei Sekyere J."/>
            <person name="Amoako D.G."/>
        </authorList>
    </citation>
    <scope>NUCLEOTIDE SEQUENCE [LARGE SCALE GENOMIC DNA]</scope>
    <source>
        <strain evidence="3 4">ST62:944112508</strain>
    </source>
</reference>
<dbReference type="PANTHER" id="PTHR34989">
    <property type="entry name" value="PROTEIN HDED"/>
    <property type="match status" value="1"/>
</dbReference>
<keyword evidence="1" id="KW-1133">Transmembrane helix</keyword>
<feature type="transmembrane region" description="Helical" evidence="1">
    <location>
        <begin position="49"/>
        <end position="69"/>
    </location>
</feature>
<name>A0A0N8LVC2_CITFR</name>
<dbReference type="AlphaFoldDB" id="A0A0N8LVC2"/>
<feature type="transmembrane region" description="Helical" evidence="1">
    <location>
        <begin position="108"/>
        <end position="125"/>
    </location>
</feature>
<dbReference type="InterPro" id="IPR052712">
    <property type="entry name" value="Acid_resist_chaperone_HdeD"/>
</dbReference>
<comment type="caution">
    <text evidence="2">The sequence shown here is derived from an EMBL/GenBank/DDBJ whole genome shotgun (WGS) entry which is preliminary data.</text>
</comment>
<sequence length="198" mass="22325">MFVFNQRSLRAFNEKTLVHYKKHATIMAVLMLVCGICCLIYPIAAGVYLSYATGFMFLVCGFYSIYSLFSSSKKQLKAKFTYAFFAIAWLLLGYCFLVNPVIGMNSLAMVFCCLFILGGIFRIASGVKLFHSPGYGWNIFIGIFDLLIAGVWLNMDPDRSYVFTSIFIGVEMIFSSLAFISLRRNATLVKTDKLADKK</sequence>
<dbReference type="EMBL" id="LJEB01000092">
    <property type="protein sequence ID" value="KPR53731.1"/>
    <property type="molecule type" value="Genomic_DNA"/>
</dbReference>
<reference evidence="2" key="3">
    <citation type="journal article" date="2018" name="Genome Biol.">
        <title>SKESA: strategic k-mer extension for scrupulous assemblies.</title>
        <authorList>
            <person name="Souvorov A."/>
            <person name="Agarwala R."/>
            <person name="Lipman D.J."/>
        </authorList>
    </citation>
    <scope>NUCLEOTIDE SEQUENCE</scope>
    <source>
        <strain evidence="2">O50</strain>
    </source>
</reference>
<evidence type="ECO:0000256" key="1">
    <source>
        <dbReference type="SAM" id="Phobius"/>
    </source>
</evidence>
<organism evidence="2">
    <name type="scientific">Citrobacter freundii</name>
    <dbReference type="NCBI Taxonomy" id="546"/>
    <lineage>
        <taxon>Bacteria</taxon>
        <taxon>Pseudomonadati</taxon>
        <taxon>Pseudomonadota</taxon>
        <taxon>Gammaproteobacteria</taxon>
        <taxon>Enterobacterales</taxon>
        <taxon>Enterobacteriaceae</taxon>
        <taxon>Citrobacter</taxon>
        <taxon>Citrobacter freundii complex</taxon>
    </lineage>
</organism>
<gene>
    <name evidence="3" type="ORF">AN672_19630</name>
    <name evidence="2" type="ORF">I9Y29_004799</name>
</gene>
<dbReference type="GO" id="GO:0005886">
    <property type="term" value="C:plasma membrane"/>
    <property type="evidence" value="ECO:0007669"/>
    <property type="project" value="TreeGrafter"/>
</dbReference>
<feature type="transmembrane region" description="Helical" evidence="1">
    <location>
        <begin position="161"/>
        <end position="180"/>
    </location>
</feature>
<evidence type="ECO:0000313" key="2">
    <source>
        <dbReference type="EMBL" id="HAT3900306.1"/>
    </source>
</evidence>
<keyword evidence="1" id="KW-0812">Transmembrane</keyword>
<proteinExistence type="predicted"/>
<keyword evidence="1" id="KW-0472">Membrane</keyword>
<evidence type="ECO:0000313" key="4">
    <source>
        <dbReference type="Proteomes" id="UP000050520"/>
    </source>
</evidence>
<reference evidence="2" key="4">
    <citation type="submission" date="2020-09" db="EMBL/GenBank/DDBJ databases">
        <authorList>
            <consortium name="NCBI Pathogen Detection Project"/>
        </authorList>
    </citation>
    <scope>NUCLEOTIDE SEQUENCE</scope>
    <source>
        <strain evidence="2">O50</strain>
    </source>
</reference>
<feature type="transmembrane region" description="Helical" evidence="1">
    <location>
        <begin position="24"/>
        <end position="43"/>
    </location>
</feature>
<dbReference type="InterPro" id="IPR005325">
    <property type="entry name" value="DUF308_memb"/>
</dbReference>
<feature type="transmembrane region" description="Helical" evidence="1">
    <location>
        <begin position="137"/>
        <end position="155"/>
    </location>
</feature>